<organism evidence="1 2">
    <name type="scientific">Phreatobacter stygius</name>
    <dbReference type="NCBI Taxonomy" id="1940610"/>
    <lineage>
        <taxon>Bacteria</taxon>
        <taxon>Pseudomonadati</taxon>
        <taxon>Pseudomonadota</taxon>
        <taxon>Alphaproteobacteria</taxon>
        <taxon>Hyphomicrobiales</taxon>
        <taxon>Phreatobacteraceae</taxon>
        <taxon>Phreatobacter</taxon>
    </lineage>
</organism>
<evidence type="ECO:0000313" key="2">
    <source>
        <dbReference type="Proteomes" id="UP000298781"/>
    </source>
</evidence>
<accession>A0A4D7BC11</accession>
<dbReference type="Proteomes" id="UP000298781">
    <property type="component" value="Chromosome"/>
</dbReference>
<dbReference type="RefSeq" id="WP_136963028.1">
    <property type="nucleotide sequence ID" value="NZ_CP039690.1"/>
</dbReference>
<name>A0A4D7BC11_9HYPH</name>
<dbReference type="KEGG" id="pstg:E8M01_27250"/>
<sequence>MTDETLGQIGDEIIFENEFVRVWGLRLEPGERQSWHVHQLPYLVIPLTDGRNEMHWKDGRVVNTAEVPGQALWRMPGAAHELVNTSDWTYRNILVEVKTAGGAA</sequence>
<protein>
    <submittedName>
        <fullName evidence="1">Cupin</fullName>
    </submittedName>
</protein>
<dbReference type="Gene3D" id="2.60.120.10">
    <property type="entry name" value="Jelly Rolls"/>
    <property type="match status" value="1"/>
</dbReference>
<dbReference type="OrthoDB" id="9800684at2"/>
<proteinExistence type="predicted"/>
<dbReference type="SUPFAM" id="SSF51182">
    <property type="entry name" value="RmlC-like cupins"/>
    <property type="match status" value="1"/>
</dbReference>
<dbReference type="InterPro" id="IPR014710">
    <property type="entry name" value="RmlC-like_jellyroll"/>
</dbReference>
<evidence type="ECO:0000313" key="1">
    <source>
        <dbReference type="EMBL" id="QCI67598.1"/>
    </source>
</evidence>
<reference evidence="1 2" key="1">
    <citation type="submission" date="2019-04" db="EMBL/GenBank/DDBJ databases">
        <title>Phreatobacter aquaticus sp. nov.</title>
        <authorList>
            <person name="Choi A."/>
        </authorList>
    </citation>
    <scope>NUCLEOTIDE SEQUENCE [LARGE SCALE GENOMIC DNA]</scope>
    <source>
        <strain evidence="1 2">KCTC 52518</strain>
    </source>
</reference>
<dbReference type="EMBL" id="CP039690">
    <property type="protein sequence ID" value="QCI67598.1"/>
    <property type="molecule type" value="Genomic_DNA"/>
</dbReference>
<dbReference type="AlphaFoldDB" id="A0A4D7BC11"/>
<dbReference type="InterPro" id="IPR011051">
    <property type="entry name" value="RmlC_Cupin_sf"/>
</dbReference>
<gene>
    <name evidence="1" type="ORF">E8M01_27250</name>
</gene>
<keyword evidence="2" id="KW-1185">Reference proteome</keyword>